<comment type="caution">
    <text evidence="1">The sequence shown here is derived from an EMBL/GenBank/DDBJ whole genome shotgun (WGS) entry which is preliminary data.</text>
</comment>
<proteinExistence type="predicted"/>
<dbReference type="RefSeq" id="WP_315648659.1">
    <property type="nucleotide sequence ID" value="NZ_JAVXZY010000001.1"/>
</dbReference>
<evidence type="ECO:0000313" key="1">
    <source>
        <dbReference type="EMBL" id="MDT8998346.1"/>
    </source>
</evidence>
<dbReference type="Proteomes" id="UP001246372">
    <property type="component" value="Unassembled WGS sequence"/>
</dbReference>
<evidence type="ECO:0008006" key="3">
    <source>
        <dbReference type="Google" id="ProtNLM"/>
    </source>
</evidence>
<protein>
    <recommendedName>
        <fullName evidence="3">DUF2163 domain-containing protein</fullName>
    </recommendedName>
</protein>
<organism evidence="1 2">
    <name type="scientific">Roseateles aquae</name>
    <dbReference type="NCBI Taxonomy" id="3077235"/>
    <lineage>
        <taxon>Bacteria</taxon>
        <taxon>Pseudomonadati</taxon>
        <taxon>Pseudomonadota</taxon>
        <taxon>Betaproteobacteria</taxon>
        <taxon>Burkholderiales</taxon>
        <taxon>Sphaerotilaceae</taxon>
        <taxon>Roseateles</taxon>
    </lineage>
</organism>
<dbReference type="EMBL" id="JAVXZY010000001">
    <property type="protein sequence ID" value="MDT8998346.1"/>
    <property type="molecule type" value="Genomic_DNA"/>
</dbReference>
<name>A0ABU3P707_9BURK</name>
<sequence>MLALDTAQLALLATRVVGVVWLVELDFTSGQICLTSMNVPLEIGGKTYRAAGDLLAVGELKESLDPSTQPIALRLSVANPAVLASALGNVESYRGKAARLYLQLVDEVHRPVGVPRLRYTGYMQPVKIERDQPGPDGGVVGGSIELPLTSAGLSRARNVEGLRLSDEQQRARFPGDRGLEYLAGLIKQPALWLSTAFQQER</sequence>
<reference evidence="1" key="1">
    <citation type="submission" date="2023-09" db="EMBL/GenBank/DDBJ databases">
        <title>Paucibacter sp. APW11 Genome sequencing and assembly.</title>
        <authorList>
            <person name="Kim I."/>
        </authorList>
    </citation>
    <scope>NUCLEOTIDE SEQUENCE</scope>
    <source>
        <strain evidence="1">APW11</strain>
    </source>
</reference>
<evidence type="ECO:0000313" key="2">
    <source>
        <dbReference type="Proteomes" id="UP001246372"/>
    </source>
</evidence>
<keyword evidence="2" id="KW-1185">Reference proteome</keyword>
<gene>
    <name evidence="1" type="ORF">RQP53_03540</name>
</gene>
<accession>A0ABU3P707</accession>